<dbReference type="OrthoDB" id="278624at2"/>
<dbReference type="EMBL" id="CP036433">
    <property type="protein sequence ID" value="QDU93938.1"/>
    <property type="molecule type" value="Genomic_DNA"/>
</dbReference>
<dbReference type="KEGG" id="lcre:Pla8534_17240"/>
<sequence>MSNKIEGAVAALSPDGDLITDIGEEALKDVPRDQSVTVTCDGYDTQGIYPVDHEQPIGTMVAFMGPQELRMAIVGVSISEMLGIKVGAPVMIQW</sequence>
<dbReference type="Gene3D" id="2.40.30.90">
    <property type="entry name" value="Bacterial fluorinating enzyme like"/>
    <property type="match status" value="1"/>
</dbReference>
<accession>A0A518DQ28</accession>
<protein>
    <recommendedName>
        <fullName evidence="3">Adenosylmethionine-8-amino-7-oxononanoate aminotransferase</fullName>
    </recommendedName>
</protein>
<dbReference type="RefSeq" id="WP_145051500.1">
    <property type="nucleotide sequence ID" value="NZ_CP036433.1"/>
</dbReference>
<keyword evidence="2" id="KW-1185">Reference proteome</keyword>
<name>A0A518DQ28_9BACT</name>
<organism evidence="1 2">
    <name type="scientific">Lignipirellula cremea</name>
    <dbReference type="NCBI Taxonomy" id="2528010"/>
    <lineage>
        <taxon>Bacteria</taxon>
        <taxon>Pseudomonadati</taxon>
        <taxon>Planctomycetota</taxon>
        <taxon>Planctomycetia</taxon>
        <taxon>Pirellulales</taxon>
        <taxon>Pirellulaceae</taxon>
        <taxon>Lignipirellula</taxon>
    </lineage>
</organism>
<reference evidence="1 2" key="1">
    <citation type="submission" date="2019-02" db="EMBL/GenBank/DDBJ databases">
        <title>Deep-cultivation of Planctomycetes and their phenomic and genomic characterization uncovers novel biology.</title>
        <authorList>
            <person name="Wiegand S."/>
            <person name="Jogler M."/>
            <person name="Boedeker C."/>
            <person name="Pinto D."/>
            <person name="Vollmers J."/>
            <person name="Rivas-Marin E."/>
            <person name="Kohn T."/>
            <person name="Peeters S.H."/>
            <person name="Heuer A."/>
            <person name="Rast P."/>
            <person name="Oberbeckmann S."/>
            <person name="Bunk B."/>
            <person name="Jeske O."/>
            <person name="Meyerdierks A."/>
            <person name="Storesund J.E."/>
            <person name="Kallscheuer N."/>
            <person name="Luecker S."/>
            <person name="Lage O.M."/>
            <person name="Pohl T."/>
            <person name="Merkel B.J."/>
            <person name="Hornburger P."/>
            <person name="Mueller R.-W."/>
            <person name="Bruemmer F."/>
            <person name="Labrenz M."/>
            <person name="Spormann A.M."/>
            <person name="Op den Camp H."/>
            <person name="Overmann J."/>
            <person name="Amann R."/>
            <person name="Jetten M.S.M."/>
            <person name="Mascher T."/>
            <person name="Medema M.H."/>
            <person name="Devos D.P."/>
            <person name="Kaster A.-K."/>
            <person name="Ovreas L."/>
            <person name="Rohde M."/>
            <person name="Galperin M.Y."/>
            <person name="Jogler C."/>
        </authorList>
    </citation>
    <scope>NUCLEOTIDE SEQUENCE [LARGE SCALE GENOMIC DNA]</scope>
    <source>
        <strain evidence="1 2">Pla85_3_4</strain>
    </source>
</reference>
<dbReference type="InterPro" id="IPR023227">
    <property type="entry name" value="SAM_OH_AdoTrfase_C_sf"/>
</dbReference>
<evidence type="ECO:0000313" key="1">
    <source>
        <dbReference type="EMBL" id="QDU93938.1"/>
    </source>
</evidence>
<evidence type="ECO:0000313" key="2">
    <source>
        <dbReference type="Proteomes" id="UP000317648"/>
    </source>
</evidence>
<gene>
    <name evidence="1" type="ORF">Pla8534_17240</name>
</gene>
<evidence type="ECO:0008006" key="3">
    <source>
        <dbReference type="Google" id="ProtNLM"/>
    </source>
</evidence>
<dbReference type="Proteomes" id="UP000317648">
    <property type="component" value="Chromosome"/>
</dbReference>
<proteinExistence type="predicted"/>
<dbReference type="AlphaFoldDB" id="A0A518DQ28"/>